<name>A0A2H6LD74_9NOSO</name>
<evidence type="ECO:0000259" key="1">
    <source>
        <dbReference type="Pfam" id="PF05685"/>
    </source>
</evidence>
<dbReference type="InterPro" id="IPR012296">
    <property type="entry name" value="Nuclease_put_TT1808"/>
</dbReference>
<dbReference type="Gene3D" id="3.90.1570.10">
    <property type="entry name" value="tt1808, chain A"/>
    <property type="match status" value="1"/>
</dbReference>
<comment type="caution">
    <text evidence="2">The sequence shown here is derived from an EMBL/GenBank/DDBJ whole genome shotgun (WGS) entry which is preliminary data.</text>
</comment>
<protein>
    <recommendedName>
        <fullName evidence="1">Putative restriction endonuclease domain-containing protein</fullName>
    </recommendedName>
</protein>
<gene>
    <name evidence="2" type="ORF">NCWK1_0902</name>
</gene>
<feature type="domain" description="Putative restriction endonuclease" evidence="1">
    <location>
        <begin position="51"/>
        <end position="225"/>
    </location>
</feature>
<dbReference type="PANTHER" id="PTHR34107:SF7">
    <property type="entry name" value="SLR2092 PROTEIN"/>
    <property type="match status" value="1"/>
</dbReference>
<dbReference type="EMBL" id="BDGE01000016">
    <property type="protein sequence ID" value="GBE91180.1"/>
    <property type="molecule type" value="Genomic_DNA"/>
</dbReference>
<dbReference type="AlphaFoldDB" id="A0A2H6LD74"/>
<dbReference type="Proteomes" id="UP000236527">
    <property type="component" value="Unassembled WGS sequence"/>
</dbReference>
<dbReference type="PANTHER" id="PTHR34107">
    <property type="entry name" value="SLL0198 PROTEIN-RELATED"/>
    <property type="match status" value="1"/>
</dbReference>
<dbReference type="CDD" id="cd06260">
    <property type="entry name" value="DUF820-like"/>
    <property type="match status" value="1"/>
</dbReference>
<dbReference type="InterPro" id="IPR008538">
    <property type="entry name" value="Uma2"/>
</dbReference>
<evidence type="ECO:0000313" key="2">
    <source>
        <dbReference type="EMBL" id="GBE91180.1"/>
    </source>
</evidence>
<evidence type="ECO:0000313" key="3">
    <source>
        <dbReference type="Proteomes" id="UP000236527"/>
    </source>
</evidence>
<reference evidence="3" key="1">
    <citation type="journal article" date="2018" name="Genome Announc.">
        <title>Draft Genome Sequence of the Nitrogen-Fixing and Hormogonia-Inducing Cyanobacterium Nostoc cycadae Strain WK-1, Isolated from the Coralloid Roots of Cycas revoluta.</title>
        <authorList>
            <person name="Kanesaki Y."/>
            <person name="Hirose M."/>
            <person name="Hirose Y."/>
            <person name="Fujisawa T."/>
            <person name="Nakamura Y."/>
            <person name="Watanabe S."/>
            <person name="Matsunaga S."/>
            <person name="Uchida H."/>
            <person name="Murakami A."/>
        </authorList>
    </citation>
    <scope>NUCLEOTIDE SEQUENCE [LARGE SCALE GENOMIC DNA]</scope>
    <source>
        <strain evidence="3">WK-1</strain>
    </source>
</reference>
<dbReference type="Pfam" id="PF05685">
    <property type="entry name" value="Uma2"/>
    <property type="match status" value="1"/>
</dbReference>
<dbReference type="InterPro" id="IPR011335">
    <property type="entry name" value="Restrct_endonuc-II-like"/>
</dbReference>
<proteinExistence type="predicted"/>
<dbReference type="SUPFAM" id="SSF52980">
    <property type="entry name" value="Restriction endonuclease-like"/>
    <property type="match status" value="1"/>
</dbReference>
<keyword evidence="3" id="KW-1185">Reference proteome</keyword>
<sequence length="231" mass="25974">MFDLCELDDLRSPDTTLGKDAIADNKINLIGKIPMEPLTLNIPPAVGLTDEQFYQICLANDEWRIELTAEGELIIMPPTGGESGIQNSELTTELTLWNRQAKLGKVFDSSTEFRLPNGAYRSPDVSWVKQERWDVLTSDQRRRFPPICPDFVIELRSQTDSLKKLRAKMQEYQDNGANLGWLIDPITPLVEIYRPGVEVEVINFAVEQAPTLSGEDVLPGFILSLTTILNP</sequence>
<accession>A0A2H6LD74</accession>
<organism evidence="2 3">
    <name type="scientific">Nostoc cycadae WK-1</name>
    <dbReference type="NCBI Taxonomy" id="1861711"/>
    <lineage>
        <taxon>Bacteria</taxon>
        <taxon>Bacillati</taxon>
        <taxon>Cyanobacteriota</taxon>
        <taxon>Cyanophyceae</taxon>
        <taxon>Nostocales</taxon>
        <taxon>Nostocaceae</taxon>
        <taxon>Nostoc</taxon>
    </lineage>
</organism>